<gene>
    <name evidence="3" type="ORF">IAC79_01130</name>
</gene>
<dbReference type="Pfam" id="PF13277">
    <property type="entry name" value="YmdB"/>
    <property type="match status" value="1"/>
</dbReference>
<dbReference type="GO" id="GO:0004113">
    <property type="term" value="F:2',3'-cyclic-nucleotide 3'-phosphodiesterase activity"/>
    <property type="evidence" value="ECO:0007669"/>
    <property type="project" value="TreeGrafter"/>
</dbReference>
<feature type="active site" description="Proton donor" evidence="1">
    <location>
        <position position="68"/>
    </location>
</feature>
<accession>A0A9D1NM67</accession>
<keyword evidence="2" id="KW-0479">Metal-binding</keyword>
<feature type="binding site" evidence="2">
    <location>
        <position position="39"/>
    </location>
    <ligand>
        <name>Fe cation</name>
        <dbReference type="ChEBI" id="CHEBI:24875"/>
        <label>2</label>
    </ligand>
</feature>
<feature type="binding site" evidence="2">
    <location>
        <position position="8"/>
    </location>
    <ligand>
        <name>Fe cation</name>
        <dbReference type="ChEBI" id="CHEBI:24875"/>
        <label>1</label>
    </ligand>
</feature>
<feature type="binding site" evidence="2">
    <location>
        <position position="149"/>
    </location>
    <ligand>
        <name>Fe cation</name>
        <dbReference type="ChEBI" id="CHEBI:24875"/>
        <label>2</label>
    </ligand>
</feature>
<sequence>MKVLLVGDIVGSPGRAWFKAVAQWLLGAGEVNAVIANAENAAAGNGITRALAEELLGAGADLLTLGDHTWGQRGFDADIGGLKRVVRPANFPEGTPGATAAVAETALGPIGVVSVLGQVFMAPADNPFHAVDRALRQIPANVPVFVDVHAEATSEKIALGHWLDGRAACVFGTHTHVQTSDATILPGGTAYITDLGMTGPAEGVIGRQLAPVLKKFTTGVPAKFEVAGGPAKLEGAIVEIPRGERRAASIKAVRYIQEG</sequence>
<dbReference type="PANTHER" id="PTHR36303">
    <property type="entry name" value="2',3'-CYCLIC-NUCLEOTIDE 2'-PHOSPHODIESTERASE"/>
    <property type="match status" value="1"/>
</dbReference>
<dbReference type="Gene3D" id="3.60.21.10">
    <property type="match status" value="1"/>
</dbReference>
<evidence type="ECO:0000256" key="2">
    <source>
        <dbReference type="PIRSR" id="PIRSR004789-51"/>
    </source>
</evidence>
<feature type="binding site" evidence="2">
    <location>
        <position position="67"/>
    </location>
    <ligand>
        <name>Fe cation</name>
        <dbReference type="ChEBI" id="CHEBI:24875"/>
        <label>2</label>
    </ligand>
</feature>
<dbReference type="EMBL" id="DVOR01000037">
    <property type="protein sequence ID" value="HIV08703.1"/>
    <property type="molecule type" value="Genomic_DNA"/>
</dbReference>
<dbReference type="Proteomes" id="UP000886845">
    <property type="component" value="Unassembled WGS sequence"/>
</dbReference>
<organism evidence="3 4">
    <name type="scientific">Candidatus Spyradenecus faecavium</name>
    <dbReference type="NCBI Taxonomy" id="2840947"/>
    <lineage>
        <taxon>Bacteria</taxon>
        <taxon>Pseudomonadati</taxon>
        <taxon>Lentisphaerota</taxon>
        <taxon>Lentisphaeria</taxon>
        <taxon>Lentisphaerales</taxon>
        <taxon>Lentisphaeraceae</taxon>
        <taxon>Lentisphaeraceae incertae sedis</taxon>
        <taxon>Candidatus Spyradenecus</taxon>
    </lineage>
</organism>
<dbReference type="InterPro" id="IPR005235">
    <property type="entry name" value="YmdB-like"/>
</dbReference>
<dbReference type="InterPro" id="IPR029052">
    <property type="entry name" value="Metallo-depent_PP-like"/>
</dbReference>
<feature type="binding site" evidence="2">
    <location>
        <position position="174"/>
    </location>
    <ligand>
        <name>Fe cation</name>
        <dbReference type="ChEBI" id="CHEBI:24875"/>
        <label>2</label>
    </ligand>
</feature>
<dbReference type="PIRSF" id="PIRSF004789">
    <property type="entry name" value="DR1281"/>
    <property type="match status" value="1"/>
</dbReference>
<proteinExistence type="predicted"/>
<evidence type="ECO:0000313" key="4">
    <source>
        <dbReference type="Proteomes" id="UP000886845"/>
    </source>
</evidence>
<dbReference type="GO" id="GO:0046872">
    <property type="term" value="F:metal ion binding"/>
    <property type="evidence" value="ECO:0007669"/>
    <property type="project" value="UniProtKB-KW"/>
</dbReference>
<reference evidence="3" key="1">
    <citation type="submission" date="2020-10" db="EMBL/GenBank/DDBJ databases">
        <authorList>
            <person name="Gilroy R."/>
        </authorList>
    </citation>
    <scope>NUCLEOTIDE SEQUENCE</scope>
    <source>
        <strain evidence="3">35461</strain>
    </source>
</reference>
<name>A0A9D1NM67_9BACT</name>
<feature type="binding site" evidence="2">
    <location>
        <position position="40"/>
    </location>
    <ligand>
        <name>Fe cation</name>
        <dbReference type="ChEBI" id="CHEBI:24875"/>
        <label>1</label>
    </ligand>
</feature>
<evidence type="ECO:0000256" key="1">
    <source>
        <dbReference type="PIRSR" id="PIRSR004789-50"/>
    </source>
</evidence>
<comment type="caution">
    <text evidence="3">The sequence shown here is derived from an EMBL/GenBank/DDBJ whole genome shotgun (WGS) entry which is preliminary data.</text>
</comment>
<evidence type="ECO:0000313" key="3">
    <source>
        <dbReference type="EMBL" id="HIV08703.1"/>
    </source>
</evidence>
<protein>
    <submittedName>
        <fullName evidence="3">YmdB family metallophosphoesterase</fullName>
    </submittedName>
</protein>
<dbReference type="PANTHER" id="PTHR36303:SF1">
    <property type="entry name" value="2',3'-CYCLIC-NUCLEOTIDE 2'-PHOSPHODIESTERASE"/>
    <property type="match status" value="1"/>
</dbReference>
<feature type="binding site" evidence="2">
    <location>
        <position position="176"/>
    </location>
    <ligand>
        <name>Fe cation</name>
        <dbReference type="ChEBI" id="CHEBI:24875"/>
        <label>1</label>
    </ligand>
</feature>
<feature type="binding site" evidence="2">
    <location>
        <position position="39"/>
    </location>
    <ligand>
        <name>Fe cation</name>
        <dbReference type="ChEBI" id="CHEBI:24875"/>
        <label>1</label>
    </ligand>
</feature>
<dbReference type="AlphaFoldDB" id="A0A9D1NM67"/>
<reference evidence="3" key="2">
    <citation type="journal article" date="2021" name="PeerJ">
        <title>Extensive microbial diversity within the chicken gut microbiome revealed by metagenomics and culture.</title>
        <authorList>
            <person name="Gilroy R."/>
            <person name="Ravi A."/>
            <person name="Getino M."/>
            <person name="Pursley I."/>
            <person name="Horton D.L."/>
            <person name="Alikhan N.F."/>
            <person name="Baker D."/>
            <person name="Gharbi K."/>
            <person name="Hall N."/>
            <person name="Watson M."/>
            <person name="Adriaenssens E.M."/>
            <person name="Foster-Nyarko E."/>
            <person name="Jarju S."/>
            <person name="Secka A."/>
            <person name="Antonio M."/>
            <person name="Oren A."/>
            <person name="Chaudhuri R.R."/>
            <person name="La Ragione R."/>
            <person name="Hildebrand F."/>
            <person name="Pallen M.J."/>
        </authorList>
    </citation>
    <scope>NUCLEOTIDE SEQUENCE</scope>
    <source>
        <strain evidence="3">35461</strain>
    </source>
</reference>
<dbReference type="SUPFAM" id="SSF56300">
    <property type="entry name" value="Metallo-dependent phosphatases"/>
    <property type="match status" value="1"/>
</dbReference>